<reference evidence="3 4" key="1">
    <citation type="submission" date="2021-02" db="EMBL/GenBank/DDBJ databases">
        <title>De Novo genome assembly of isolated myxobacteria.</title>
        <authorList>
            <person name="Stevens D.C."/>
        </authorList>
    </citation>
    <scope>NUCLEOTIDE SEQUENCE [LARGE SCALE GENOMIC DNA]</scope>
    <source>
        <strain evidence="3 4">ATCC 29039</strain>
    </source>
</reference>
<keyword evidence="3" id="KW-0378">Hydrolase</keyword>
<evidence type="ECO:0000259" key="2">
    <source>
        <dbReference type="Pfam" id="PF12146"/>
    </source>
</evidence>
<feature type="transmembrane region" description="Helical" evidence="1">
    <location>
        <begin position="148"/>
        <end position="170"/>
    </location>
</feature>
<gene>
    <name evidence="3" type="ORF">JYK02_33780</name>
</gene>
<keyword evidence="1" id="KW-0812">Transmembrane</keyword>
<dbReference type="EMBL" id="JAFIMU010000012">
    <property type="protein sequence ID" value="MBN8232498.1"/>
    <property type="molecule type" value="Genomic_DNA"/>
</dbReference>
<dbReference type="SUPFAM" id="SSF53474">
    <property type="entry name" value="alpha/beta-Hydrolases"/>
    <property type="match status" value="1"/>
</dbReference>
<evidence type="ECO:0000256" key="1">
    <source>
        <dbReference type="SAM" id="Phobius"/>
    </source>
</evidence>
<organism evidence="3 4">
    <name type="scientific">Corallococcus macrosporus</name>
    <dbReference type="NCBI Taxonomy" id="35"/>
    <lineage>
        <taxon>Bacteria</taxon>
        <taxon>Pseudomonadati</taxon>
        <taxon>Myxococcota</taxon>
        <taxon>Myxococcia</taxon>
        <taxon>Myxococcales</taxon>
        <taxon>Cystobacterineae</taxon>
        <taxon>Myxococcaceae</taxon>
        <taxon>Corallococcus</taxon>
    </lineage>
</organism>
<evidence type="ECO:0000313" key="3">
    <source>
        <dbReference type="EMBL" id="MBN8232498.1"/>
    </source>
</evidence>
<dbReference type="Gene3D" id="3.40.50.1820">
    <property type="entry name" value="alpha/beta hydrolase"/>
    <property type="match status" value="1"/>
</dbReference>
<keyword evidence="1" id="KW-0472">Membrane</keyword>
<feature type="domain" description="Serine aminopeptidase S33" evidence="2">
    <location>
        <begin position="27"/>
        <end position="136"/>
    </location>
</feature>
<name>A0ABS3DMF1_9BACT</name>
<dbReference type="InterPro" id="IPR022742">
    <property type="entry name" value="Hydrolase_4"/>
</dbReference>
<dbReference type="PIRSF" id="PIRSF037442">
    <property type="entry name" value="UCP037442_abhydr"/>
    <property type="match status" value="1"/>
</dbReference>
<dbReference type="RefSeq" id="WP_207057035.1">
    <property type="nucleotide sequence ID" value="NZ_JAFIMU010000012.1"/>
</dbReference>
<dbReference type="Pfam" id="PF12146">
    <property type="entry name" value="Hydrolase_4"/>
    <property type="match status" value="1"/>
</dbReference>
<dbReference type="Proteomes" id="UP000664052">
    <property type="component" value="Unassembled WGS sequence"/>
</dbReference>
<comment type="caution">
    <text evidence="3">The sequence shown here is derived from an EMBL/GenBank/DDBJ whole genome shotgun (WGS) entry which is preliminary data.</text>
</comment>
<dbReference type="InterPro" id="IPR029058">
    <property type="entry name" value="AB_hydrolase_fold"/>
</dbReference>
<dbReference type="InterPro" id="IPR017208">
    <property type="entry name" value="UCP037442_abhydr"/>
</dbReference>
<sequence length="290" mass="32139">MARTTPHRIPCADGFELHSTLHTPDGPVRGVVLMHPATAMSASMYFAFAARLTDDGFAVVTYNYRGVHPSGVAKRTRAGFLTWADQDVDAVTRWAAERYPRLPLLAVGHSFGGHAIGLSASSQRLTAAVMVASQAGSMRFIRSFRERMLVALYLKFIGPLCARFLGYMPYARLGMGEDVPAQATLQWSRWASMPRFYFDDPHVDAAARLGRPHMPVLAIGLDDDPWAPPEAIDLVCEHLTGCTVERRQFSPADSAGQGICHLGFFREHHAATLWPTVIDWLRRHAPERVD</sequence>
<keyword evidence="1" id="KW-1133">Transmembrane helix</keyword>
<evidence type="ECO:0000313" key="4">
    <source>
        <dbReference type="Proteomes" id="UP000664052"/>
    </source>
</evidence>
<proteinExistence type="predicted"/>
<accession>A0ABS3DMF1</accession>
<protein>
    <submittedName>
        <fullName evidence="3">Alpha/beta fold hydrolase</fullName>
    </submittedName>
</protein>
<dbReference type="GO" id="GO:0016787">
    <property type="term" value="F:hydrolase activity"/>
    <property type="evidence" value="ECO:0007669"/>
    <property type="project" value="UniProtKB-KW"/>
</dbReference>
<keyword evidence="4" id="KW-1185">Reference proteome</keyword>